<dbReference type="InterPro" id="IPR039569">
    <property type="entry name" value="FAS1-like_DH_region"/>
</dbReference>
<proteinExistence type="inferred from homology"/>
<feature type="domain" description="FAS1-like dehydratase" evidence="1">
    <location>
        <begin position="14"/>
        <end position="142"/>
    </location>
</feature>
<dbReference type="EMBL" id="CAEZTF010000011">
    <property type="protein sequence ID" value="CAB4554577.1"/>
    <property type="molecule type" value="Genomic_DNA"/>
</dbReference>
<dbReference type="InterPro" id="IPR016709">
    <property type="entry name" value="HadA-like"/>
</dbReference>
<evidence type="ECO:0000259" key="1">
    <source>
        <dbReference type="Pfam" id="PF13452"/>
    </source>
</evidence>
<accession>A0A6J6CTF6</accession>
<dbReference type="InterPro" id="IPR050965">
    <property type="entry name" value="UPF0336/Enoyl-CoA_hydratase"/>
</dbReference>
<dbReference type="Gene3D" id="3.10.129.10">
    <property type="entry name" value="Hotdog Thioesterase"/>
    <property type="match status" value="1"/>
</dbReference>
<dbReference type="PANTHER" id="PTHR43437:SF3">
    <property type="entry name" value="HYDROXYACYL-THIOESTER DEHYDRATASE TYPE 2, MITOCHONDRIAL"/>
    <property type="match status" value="1"/>
</dbReference>
<dbReference type="CDD" id="cd03441">
    <property type="entry name" value="R_hydratase_like"/>
    <property type="match status" value="1"/>
</dbReference>
<name>A0A6J6CTF6_9ZZZZ</name>
<dbReference type="AlphaFoldDB" id="A0A6J6CTF6"/>
<dbReference type="GO" id="GO:0019171">
    <property type="term" value="F:(3R)-hydroxyacyl-[acyl-carrier-protein] dehydratase activity"/>
    <property type="evidence" value="ECO:0007669"/>
    <property type="project" value="TreeGrafter"/>
</dbReference>
<reference evidence="2" key="1">
    <citation type="submission" date="2020-05" db="EMBL/GenBank/DDBJ databases">
        <authorList>
            <person name="Chiriac C."/>
            <person name="Salcher M."/>
            <person name="Ghai R."/>
            <person name="Kavagutti S V."/>
        </authorList>
    </citation>
    <scope>NUCLEOTIDE SEQUENCE</scope>
</reference>
<evidence type="ECO:0000313" key="2">
    <source>
        <dbReference type="EMBL" id="CAB4554577.1"/>
    </source>
</evidence>
<dbReference type="InterPro" id="IPR029069">
    <property type="entry name" value="HotDog_dom_sf"/>
</dbReference>
<dbReference type="PANTHER" id="PTHR43437">
    <property type="entry name" value="HYDROXYACYL-THIOESTER DEHYDRATASE TYPE 2, MITOCHONDRIAL-RELATED"/>
    <property type="match status" value="1"/>
</dbReference>
<dbReference type="GO" id="GO:0006633">
    <property type="term" value="P:fatty acid biosynthetic process"/>
    <property type="evidence" value="ECO:0007669"/>
    <property type="project" value="TreeGrafter"/>
</dbReference>
<dbReference type="PIRSF" id="PIRSF018072">
    <property type="entry name" value="UCP018072"/>
    <property type="match status" value="1"/>
</dbReference>
<dbReference type="Pfam" id="PF13452">
    <property type="entry name" value="FAS1_DH_region"/>
    <property type="match status" value="1"/>
</dbReference>
<organism evidence="2">
    <name type="scientific">freshwater metagenome</name>
    <dbReference type="NCBI Taxonomy" id="449393"/>
    <lineage>
        <taxon>unclassified sequences</taxon>
        <taxon>metagenomes</taxon>
        <taxon>ecological metagenomes</taxon>
    </lineage>
</organism>
<gene>
    <name evidence="2" type="ORF">UFOPK1618_00129</name>
</gene>
<dbReference type="SUPFAM" id="SSF54637">
    <property type="entry name" value="Thioesterase/thiol ester dehydrase-isomerase"/>
    <property type="match status" value="1"/>
</dbReference>
<sequence length="153" mass="16682">MRETIEVVNPNVQGKKYPATDPYLVGREKIREFAHAVKSTNPMNLNVFAAQAAGYTDVIAPPTFAVVIQERSLATVLGDPEADIDFSRVVHGDQRFIHARPIVAGDELVSELEVASVKSLGAHSMVTFETKIYDVAKELVCTAISTLVVRGDE</sequence>
<dbReference type="HAMAP" id="MF_00799">
    <property type="entry name" value="UPF0336"/>
    <property type="match status" value="1"/>
</dbReference>
<protein>
    <submittedName>
        <fullName evidence="2">Unannotated protein</fullName>
    </submittedName>
</protein>